<organism evidence="5 6">
    <name type="scientific">Candidatus Pantoea multigeneris</name>
    <dbReference type="NCBI Taxonomy" id="2608357"/>
    <lineage>
        <taxon>Bacteria</taxon>
        <taxon>Pseudomonadati</taxon>
        <taxon>Pseudomonadota</taxon>
        <taxon>Gammaproteobacteria</taxon>
        <taxon>Enterobacterales</taxon>
        <taxon>Erwiniaceae</taxon>
        <taxon>Pantoea</taxon>
    </lineage>
</organism>
<keyword evidence="3" id="KW-0804">Transcription</keyword>
<dbReference type="Gene3D" id="1.10.260.40">
    <property type="entry name" value="lambda repressor-like DNA-binding domains"/>
    <property type="match status" value="1"/>
</dbReference>
<dbReference type="InterPro" id="IPR028082">
    <property type="entry name" value="Peripla_BP_I"/>
</dbReference>
<dbReference type="InterPro" id="IPR025997">
    <property type="entry name" value="SBP_2_dom"/>
</dbReference>
<dbReference type="RefSeq" id="WP_167014429.1">
    <property type="nucleotide sequence ID" value="NZ_VWXF01000003.1"/>
</dbReference>
<dbReference type="PROSITE" id="PS50932">
    <property type="entry name" value="HTH_LACI_2"/>
    <property type="match status" value="1"/>
</dbReference>
<name>A0ABX0RCE5_9GAMM</name>
<dbReference type="CDD" id="cd06307">
    <property type="entry name" value="PBP1_sugar_binding"/>
    <property type="match status" value="1"/>
</dbReference>
<gene>
    <name evidence="5" type="ORF">F3J40_10700</name>
</gene>
<comment type="caution">
    <text evidence="5">The sequence shown here is derived from an EMBL/GenBank/DDBJ whole genome shotgun (WGS) entry which is preliminary data.</text>
</comment>
<evidence type="ECO:0000259" key="4">
    <source>
        <dbReference type="PROSITE" id="PS50932"/>
    </source>
</evidence>
<evidence type="ECO:0000313" key="5">
    <source>
        <dbReference type="EMBL" id="NIF22067.1"/>
    </source>
</evidence>
<dbReference type="Proteomes" id="UP001515683">
    <property type="component" value="Unassembled WGS sequence"/>
</dbReference>
<dbReference type="Gene3D" id="3.40.50.2300">
    <property type="match status" value="2"/>
</dbReference>
<dbReference type="PANTHER" id="PTHR30146">
    <property type="entry name" value="LACI-RELATED TRANSCRIPTIONAL REPRESSOR"/>
    <property type="match status" value="1"/>
</dbReference>
<feature type="domain" description="HTH lacI-type" evidence="4">
    <location>
        <begin position="4"/>
        <end position="44"/>
    </location>
</feature>
<keyword evidence="1" id="KW-0805">Transcription regulation</keyword>
<dbReference type="InterPro" id="IPR000843">
    <property type="entry name" value="HTH_LacI"/>
</dbReference>
<reference evidence="5 6" key="1">
    <citation type="journal article" date="2019" name="bioRxiv">
        <title>Bacteria contribute to plant secondary compound degradation in a generalist herbivore system.</title>
        <authorList>
            <person name="Francoeur C.B."/>
            <person name="Khadempour L."/>
            <person name="Moreira-Soto R.D."/>
            <person name="Gotting K."/>
            <person name="Book A.J."/>
            <person name="Pinto-Tomas A.A."/>
            <person name="Keefover-Ring K."/>
            <person name="Currie C.R."/>
        </authorList>
    </citation>
    <scope>NUCLEOTIDE SEQUENCE [LARGE SCALE GENOMIC DNA]</scope>
    <source>
        <strain evidence="5">Acro-835</strain>
    </source>
</reference>
<protein>
    <submittedName>
        <fullName evidence="5">LacI family transcriptional regulator</fullName>
    </submittedName>
</protein>
<accession>A0ABX0RCE5</accession>
<dbReference type="SMART" id="SM00354">
    <property type="entry name" value="HTH_LACI"/>
    <property type="match status" value="1"/>
</dbReference>
<keyword evidence="2" id="KW-0238">DNA-binding</keyword>
<keyword evidence="6" id="KW-1185">Reference proteome</keyword>
<dbReference type="Pfam" id="PF13407">
    <property type="entry name" value="Peripla_BP_4"/>
    <property type="match status" value="1"/>
</dbReference>
<dbReference type="InterPro" id="IPR010982">
    <property type="entry name" value="Lambda_DNA-bd_dom_sf"/>
</dbReference>
<evidence type="ECO:0000313" key="6">
    <source>
        <dbReference type="Proteomes" id="UP001515683"/>
    </source>
</evidence>
<evidence type="ECO:0000256" key="1">
    <source>
        <dbReference type="ARBA" id="ARBA00023015"/>
    </source>
</evidence>
<dbReference type="SUPFAM" id="SSF53822">
    <property type="entry name" value="Periplasmic binding protein-like I"/>
    <property type="match status" value="1"/>
</dbReference>
<dbReference type="CDD" id="cd01392">
    <property type="entry name" value="HTH_LacI"/>
    <property type="match status" value="1"/>
</dbReference>
<dbReference type="Pfam" id="PF00356">
    <property type="entry name" value="LacI"/>
    <property type="match status" value="1"/>
</dbReference>
<evidence type="ECO:0000256" key="2">
    <source>
        <dbReference type="ARBA" id="ARBA00023125"/>
    </source>
</evidence>
<evidence type="ECO:0000256" key="3">
    <source>
        <dbReference type="ARBA" id="ARBA00023163"/>
    </source>
</evidence>
<dbReference type="PANTHER" id="PTHR30146:SF152">
    <property type="entry name" value="TRANSCRIPTIONAL REGULATORY PROTEIN"/>
    <property type="match status" value="1"/>
</dbReference>
<dbReference type="EMBL" id="VWXF01000003">
    <property type="protein sequence ID" value="NIF22067.1"/>
    <property type="molecule type" value="Genomic_DNA"/>
</dbReference>
<dbReference type="SUPFAM" id="SSF47413">
    <property type="entry name" value="lambda repressor-like DNA-binding domains"/>
    <property type="match status" value="1"/>
</dbReference>
<sequence length="339" mass="37399">MKKVTLEMLAMKAGVGIATVDRVLNERGGVKPETVRKVLNAARKAGLQRLLPEEASQPWKIEVFLSSQESFFFRQLAKEFAAVADTLGYKKITLYRTLVPESSPEKLAKKIIESSTQRDGIVVFGHDYPVIHEALAHCKIKGIPVITLATDIPDAERLCHVGIDQQQAGATAGLLMSKTTPGEGDVILVSGRMDFRAHTQRVAGFRDVLQQRSPQLHLRSVLAGQDEKQRIRSLLNNTLRTAKNVVGIYNTGTGNSDIADILKQHQLAGECTYITHELYSVTKQLLLDDVLDFTLDQNAQQHAALALNIMLRHLEQGFVPDVYQDGKVALKITTAETLG</sequence>
<proteinExistence type="predicted"/>